<comment type="caution">
    <text evidence="1">The sequence shown here is derived from an EMBL/GenBank/DDBJ whole genome shotgun (WGS) entry which is preliminary data.</text>
</comment>
<name>A0A923F3Y9_9PSED</name>
<reference evidence="1" key="2">
    <citation type="submission" date="2020-07" db="EMBL/GenBank/DDBJ databases">
        <authorList>
            <person name="Lood C."/>
            <person name="Girard L."/>
        </authorList>
    </citation>
    <scope>NUCLEOTIDE SEQUENCE</scope>
    <source>
        <strain evidence="1">SWRI153</strain>
    </source>
</reference>
<reference evidence="1 3" key="1">
    <citation type="journal article" date="2020" name="Microorganisms">
        <title>Reliable Identification of Environmental Pseudomonas Isolates Using the rpoD Gene.</title>
        <authorList>
            <consortium name="The Broad Institute Genome Sequencing Platform"/>
            <person name="Girard L."/>
            <person name="Lood C."/>
            <person name="Rokni-Zadeh H."/>
            <person name="van Noort V."/>
            <person name="Lavigne R."/>
            <person name="De Mot R."/>
        </authorList>
    </citation>
    <scope>NUCLEOTIDE SEQUENCE</scope>
    <source>
        <strain evidence="1 3">SWRI153</strain>
    </source>
</reference>
<organism evidence="1">
    <name type="scientific">Pseudomonas khorasanensis</name>
    <dbReference type="NCBI Taxonomy" id="2745508"/>
    <lineage>
        <taxon>Bacteria</taxon>
        <taxon>Pseudomonadati</taxon>
        <taxon>Pseudomonadota</taxon>
        <taxon>Gammaproteobacteria</taxon>
        <taxon>Pseudomonadales</taxon>
        <taxon>Pseudomonadaceae</taxon>
        <taxon>Pseudomonas</taxon>
    </lineage>
</organism>
<accession>A0A923F3Y9</accession>
<sequence length="236" mass="25824">MASDFSVLIVGASILILPKTDRVEIYDDSVNSILLAQLVANKKIEKEPGLNWYDVYISVLDDFWLRHQKTRQTWNVSNSTEETSLEFFSAALSYGALGQTCTVAKVLAQMGRMSGDEPAIQLLRSHMAAPAAQSATVPAPSTTVRLLVTYADSPSSITTSFVEFSMREAVAANPFLQAYQPDNVEGLVQANHARASLSETRYGPVRDAIALKVRERRAISVATLTSVASRFPQLPE</sequence>
<keyword evidence="3" id="KW-1185">Reference proteome</keyword>
<evidence type="ECO:0000313" key="2">
    <source>
        <dbReference type="EMBL" id="MBV4486485.1"/>
    </source>
</evidence>
<dbReference type="Proteomes" id="UP000648816">
    <property type="component" value="Unassembled WGS sequence"/>
</dbReference>
<evidence type="ECO:0000313" key="1">
    <source>
        <dbReference type="EMBL" id="MBC3342061.1"/>
    </source>
</evidence>
<gene>
    <name evidence="2" type="ORF">HU727_012865</name>
    <name evidence="1" type="ORF">HU727_10455</name>
</gene>
<dbReference type="EMBL" id="JABWQP020000004">
    <property type="protein sequence ID" value="MBV4486485.1"/>
    <property type="molecule type" value="Genomic_DNA"/>
</dbReference>
<dbReference type="EMBL" id="JABWQP010000004">
    <property type="protein sequence ID" value="MBC3342061.1"/>
    <property type="molecule type" value="Genomic_DNA"/>
</dbReference>
<evidence type="ECO:0000313" key="3">
    <source>
        <dbReference type="Proteomes" id="UP000648816"/>
    </source>
</evidence>
<protein>
    <submittedName>
        <fullName evidence="1">Uncharacterized protein</fullName>
    </submittedName>
</protein>
<dbReference type="AlphaFoldDB" id="A0A923F3Y9"/>
<proteinExistence type="predicted"/>
<dbReference type="RefSeq" id="WP_186531594.1">
    <property type="nucleotide sequence ID" value="NZ_JABWQP020000004.1"/>
</dbReference>
<reference evidence="2" key="3">
    <citation type="submission" date="2021-06" db="EMBL/GenBank/DDBJ databases">
        <title>Updating the genus Pseudomonas: Description of 43 new species and partition of the Pseudomonas putida group.</title>
        <authorList>
            <person name="Girard L."/>
            <person name="Lood C."/>
            <person name="Vandamme P."/>
            <person name="Rokni-Zadeh H."/>
            <person name="Van Noort V."/>
            <person name="Hofte M."/>
            <person name="Lavigne R."/>
            <person name="De Mot R."/>
        </authorList>
    </citation>
    <scope>NUCLEOTIDE SEQUENCE</scope>
    <source>
        <strain evidence="2">SWRI153</strain>
    </source>
</reference>